<proteinExistence type="predicted"/>
<organism evidence="2 3">
    <name type="scientific">Sinorhizobium kostiense</name>
    <dbReference type="NCBI Taxonomy" id="76747"/>
    <lineage>
        <taxon>Bacteria</taxon>
        <taxon>Pseudomonadati</taxon>
        <taxon>Pseudomonadota</taxon>
        <taxon>Alphaproteobacteria</taxon>
        <taxon>Hyphomicrobiales</taxon>
        <taxon>Rhizobiaceae</taxon>
        <taxon>Sinorhizobium/Ensifer group</taxon>
        <taxon>Sinorhizobium</taxon>
    </lineage>
</organism>
<keyword evidence="3" id="KW-1185">Reference proteome</keyword>
<dbReference type="EMBL" id="JAGILA010000010">
    <property type="protein sequence ID" value="MBP2239015.1"/>
    <property type="molecule type" value="Genomic_DNA"/>
</dbReference>
<comment type="caution">
    <text evidence="2">The sequence shown here is derived from an EMBL/GenBank/DDBJ whole genome shotgun (WGS) entry which is preliminary data.</text>
</comment>
<sequence length="24" mass="2585">MTLDPVFTIEKPGGSRTRQALLPG</sequence>
<name>A0ABS4R7Z4_9HYPH</name>
<evidence type="ECO:0000256" key="1">
    <source>
        <dbReference type="SAM" id="MobiDB-lite"/>
    </source>
</evidence>
<dbReference type="Proteomes" id="UP000730739">
    <property type="component" value="Unassembled WGS sequence"/>
</dbReference>
<gene>
    <name evidence="2" type="ORF">J2Z31_005556</name>
</gene>
<reference evidence="2 3" key="1">
    <citation type="submission" date="2021-03" db="EMBL/GenBank/DDBJ databases">
        <title>Genomic Encyclopedia of Type Strains, Phase IV (KMG-IV): sequencing the most valuable type-strain genomes for metagenomic binning, comparative biology and taxonomic classification.</title>
        <authorList>
            <person name="Goeker M."/>
        </authorList>
    </citation>
    <scope>NUCLEOTIDE SEQUENCE [LARGE SCALE GENOMIC DNA]</scope>
    <source>
        <strain evidence="2 3">DSM 13372</strain>
    </source>
</reference>
<feature type="region of interest" description="Disordered" evidence="1">
    <location>
        <begin position="1"/>
        <end position="24"/>
    </location>
</feature>
<protein>
    <submittedName>
        <fullName evidence="2">Uncharacterized protein</fullName>
    </submittedName>
</protein>
<evidence type="ECO:0000313" key="2">
    <source>
        <dbReference type="EMBL" id="MBP2239015.1"/>
    </source>
</evidence>
<evidence type="ECO:0000313" key="3">
    <source>
        <dbReference type="Proteomes" id="UP000730739"/>
    </source>
</evidence>
<accession>A0ABS4R7Z4</accession>